<sequence>MQQQVDKTHYRFKKYCERERFASYWHQLDEVISLSPSSVLEIGVGDKVFSDYLRQNTAISCTNVDIAADLSPDIVGDILDLPVADNAFDAVCAFEVLEHIPFERVPRALAELRRASRRHAVLSVPHWGRHFSVAVRLPRFKQFLWQCKFHILPKAHVFHGEHHWEIGKKGFSAHRVRGVLRDAGFLIVKDYVAFDSPYHHFFVLEKTAE</sequence>
<accession>A0A1F6MD50</accession>
<evidence type="ECO:0000313" key="2">
    <source>
        <dbReference type="EMBL" id="OGH69500.1"/>
    </source>
</evidence>
<dbReference type="Gene3D" id="3.40.50.150">
    <property type="entry name" value="Vaccinia Virus protein VP39"/>
    <property type="match status" value="1"/>
</dbReference>
<dbReference type="Pfam" id="PF08241">
    <property type="entry name" value="Methyltransf_11"/>
    <property type="match status" value="1"/>
</dbReference>
<dbReference type="STRING" id="1798683.A3C90_00065"/>
<evidence type="ECO:0000313" key="3">
    <source>
        <dbReference type="Proteomes" id="UP000177457"/>
    </source>
</evidence>
<dbReference type="Proteomes" id="UP000177457">
    <property type="component" value="Unassembled WGS sequence"/>
</dbReference>
<evidence type="ECO:0000259" key="1">
    <source>
        <dbReference type="Pfam" id="PF08241"/>
    </source>
</evidence>
<name>A0A1F6MD50_9BACT</name>
<proteinExistence type="predicted"/>
<gene>
    <name evidence="2" type="ORF">A3C90_00065</name>
</gene>
<dbReference type="InterPro" id="IPR029063">
    <property type="entry name" value="SAM-dependent_MTases_sf"/>
</dbReference>
<dbReference type="SUPFAM" id="SSF53335">
    <property type="entry name" value="S-adenosyl-L-methionine-dependent methyltransferases"/>
    <property type="match status" value="1"/>
</dbReference>
<reference evidence="2 3" key="1">
    <citation type="journal article" date="2016" name="Nat. Commun.">
        <title>Thousands of microbial genomes shed light on interconnected biogeochemical processes in an aquifer system.</title>
        <authorList>
            <person name="Anantharaman K."/>
            <person name="Brown C.T."/>
            <person name="Hug L.A."/>
            <person name="Sharon I."/>
            <person name="Castelle C.J."/>
            <person name="Probst A.J."/>
            <person name="Thomas B.C."/>
            <person name="Singh A."/>
            <person name="Wilkins M.J."/>
            <person name="Karaoz U."/>
            <person name="Brodie E.L."/>
            <person name="Williams K.H."/>
            <person name="Hubbard S.S."/>
            <person name="Banfield J.F."/>
        </authorList>
    </citation>
    <scope>NUCLEOTIDE SEQUENCE [LARGE SCALE GENOMIC DNA]</scope>
</reference>
<protein>
    <recommendedName>
        <fullName evidence="1">Methyltransferase type 11 domain-containing protein</fullName>
    </recommendedName>
</protein>
<dbReference type="EMBL" id="MFQE01000077">
    <property type="protein sequence ID" value="OGH69500.1"/>
    <property type="molecule type" value="Genomic_DNA"/>
</dbReference>
<dbReference type="AlphaFoldDB" id="A0A1F6MD50"/>
<dbReference type="GO" id="GO:0008757">
    <property type="term" value="F:S-adenosylmethionine-dependent methyltransferase activity"/>
    <property type="evidence" value="ECO:0007669"/>
    <property type="project" value="InterPro"/>
</dbReference>
<feature type="domain" description="Methyltransferase type 11" evidence="1">
    <location>
        <begin position="40"/>
        <end position="120"/>
    </location>
</feature>
<comment type="caution">
    <text evidence="2">The sequence shown here is derived from an EMBL/GenBank/DDBJ whole genome shotgun (WGS) entry which is preliminary data.</text>
</comment>
<organism evidence="2 3">
    <name type="scientific">Candidatus Magasanikbacteria bacterium RIFCSPHIGHO2_02_FULL_51_14</name>
    <dbReference type="NCBI Taxonomy" id="1798683"/>
    <lineage>
        <taxon>Bacteria</taxon>
        <taxon>Candidatus Magasanikiibacteriota</taxon>
    </lineage>
</organism>
<dbReference type="InterPro" id="IPR013216">
    <property type="entry name" value="Methyltransf_11"/>
</dbReference>